<dbReference type="PANTHER" id="PTHR43968">
    <property type="match status" value="1"/>
</dbReference>
<dbReference type="GO" id="GO:0016740">
    <property type="term" value="F:transferase activity"/>
    <property type="evidence" value="ECO:0007669"/>
    <property type="project" value="UniProtKB-KW"/>
</dbReference>
<dbReference type="EMBL" id="KZ680212">
    <property type="protein sequence ID" value="PTB66913.1"/>
    <property type="molecule type" value="Genomic_DNA"/>
</dbReference>
<dbReference type="InterPro" id="IPR050983">
    <property type="entry name" value="GST_Omega/HSP26"/>
</dbReference>
<name>A0A2T4BC54_9HYPO</name>
<protein>
    <submittedName>
        <fullName evidence="4">Glutathione S-transferase</fullName>
    </submittedName>
</protein>
<gene>
    <name evidence="4" type="ORF">BBK36DRAFT_1117833</name>
</gene>
<dbReference type="SUPFAM" id="SSF47616">
    <property type="entry name" value="GST C-terminal domain-like"/>
    <property type="match status" value="1"/>
</dbReference>
<evidence type="ECO:0000259" key="2">
    <source>
        <dbReference type="PROSITE" id="PS50404"/>
    </source>
</evidence>
<dbReference type="SFLD" id="SFLDG00358">
    <property type="entry name" value="Main_(cytGST)"/>
    <property type="match status" value="1"/>
</dbReference>
<dbReference type="GO" id="GO:0005737">
    <property type="term" value="C:cytoplasm"/>
    <property type="evidence" value="ECO:0007669"/>
    <property type="project" value="TreeGrafter"/>
</dbReference>
<evidence type="ECO:0000313" key="4">
    <source>
        <dbReference type="EMBL" id="PTB66913.1"/>
    </source>
</evidence>
<dbReference type="CDD" id="cd00570">
    <property type="entry name" value="GST_N_family"/>
    <property type="match status" value="1"/>
</dbReference>
<comment type="similarity">
    <text evidence="1">Belongs to the GST superfamily.</text>
</comment>
<dbReference type="AlphaFoldDB" id="A0A2T4BC54"/>
<dbReference type="Pfam" id="PF13409">
    <property type="entry name" value="GST_N_2"/>
    <property type="match status" value="1"/>
</dbReference>
<keyword evidence="5" id="KW-1185">Reference proteome</keyword>
<dbReference type="Gene3D" id="1.20.1050.10">
    <property type="match status" value="1"/>
</dbReference>
<dbReference type="PROSITE" id="PS50404">
    <property type="entry name" value="GST_NTER"/>
    <property type="match status" value="1"/>
</dbReference>
<feature type="domain" description="GST N-terminal" evidence="2">
    <location>
        <begin position="27"/>
        <end position="106"/>
    </location>
</feature>
<dbReference type="InterPro" id="IPR040079">
    <property type="entry name" value="Glutathione_S-Trfase"/>
</dbReference>
<dbReference type="OrthoDB" id="4951845at2759"/>
<dbReference type="Proteomes" id="UP000241546">
    <property type="component" value="Unassembled WGS sequence"/>
</dbReference>
<reference evidence="5" key="1">
    <citation type="submission" date="2016-07" db="EMBL/GenBank/DDBJ databases">
        <title>Multiple horizontal gene transfer events from other fungi enriched the ability of initially mycotrophic Trichoderma (Ascomycota) to feed on dead plant biomass.</title>
        <authorList>
            <consortium name="DOE Joint Genome Institute"/>
            <person name="Atanasova L."/>
            <person name="Chenthamara K."/>
            <person name="Zhang J."/>
            <person name="Grujic M."/>
            <person name="Henrissat B."/>
            <person name="Kuo A."/>
            <person name="Aerts A."/>
            <person name="Salamov A."/>
            <person name="Lipzen A."/>
            <person name="Labutti K."/>
            <person name="Barry K."/>
            <person name="Miao Y."/>
            <person name="Rahimi M.J."/>
            <person name="Shen Q."/>
            <person name="Grigoriev I.V."/>
            <person name="Kubicek C.P."/>
            <person name="Druzhinina I.S."/>
        </authorList>
    </citation>
    <scope>NUCLEOTIDE SEQUENCE [LARGE SCALE GENOMIC DNA]</scope>
    <source>
        <strain evidence="5">TUCIM 6016</strain>
    </source>
</reference>
<evidence type="ECO:0000256" key="1">
    <source>
        <dbReference type="ARBA" id="ARBA00007409"/>
    </source>
</evidence>
<dbReference type="PANTHER" id="PTHR43968:SF6">
    <property type="entry name" value="GLUTATHIONE S-TRANSFERASE OMEGA"/>
    <property type="match status" value="1"/>
</dbReference>
<sequence length="256" mass="28466">MQKAVPKYHPVATSAASVTVQQHTAPANVVLWAGWFCPFTQRVWVVLEELGVPYQYKEVNPYLKEPSFLTEISPKGLTPGLCVDEKPLHDSVVINEFLNEEFGSNQLLMPKDAYQRAMARLWIDYVNKEVVPAFFRLLQAQPSEPEKQAAALADFRTLLSAVSKEAKGPYFFGEQFSLVDAAIAPWAVRDFIIGEVRGFARTDVQGWNEWATALETRASVERTTSVNEILEFNSTFLQNEGKSLAGKAAAGGQVLP</sequence>
<organism evidence="4 5">
    <name type="scientific">Trichoderma citrinoviride</name>
    <dbReference type="NCBI Taxonomy" id="58853"/>
    <lineage>
        <taxon>Eukaryota</taxon>
        <taxon>Fungi</taxon>
        <taxon>Dikarya</taxon>
        <taxon>Ascomycota</taxon>
        <taxon>Pezizomycotina</taxon>
        <taxon>Sordariomycetes</taxon>
        <taxon>Hypocreomycetidae</taxon>
        <taxon>Hypocreales</taxon>
        <taxon>Hypocreaceae</taxon>
        <taxon>Trichoderma</taxon>
    </lineage>
</organism>
<dbReference type="Gene3D" id="3.40.30.10">
    <property type="entry name" value="Glutaredoxin"/>
    <property type="match status" value="1"/>
</dbReference>
<feature type="domain" description="GST C-terminal" evidence="3">
    <location>
        <begin position="112"/>
        <end position="236"/>
    </location>
</feature>
<dbReference type="InterPro" id="IPR004045">
    <property type="entry name" value="Glutathione_S-Trfase_N"/>
</dbReference>
<dbReference type="SFLD" id="SFLDS00019">
    <property type="entry name" value="Glutathione_Transferase_(cytos"/>
    <property type="match status" value="1"/>
</dbReference>
<accession>A0A2T4BC54</accession>
<dbReference type="InterPro" id="IPR036282">
    <property type="entry name" value="Glutathione-S-Trfase_C_sf"/>
</dbReference>
<dbReference type="SUPFAM" id="SSF52833">
    <property type="entry name" value="Thioredoxin-like"/>
    <property type="match status" value="1"/>
</dbReference>
<dbReference type="InterPro" id="IPR010987">
    <property type="entry name" value="Glutathione-S-Trfase_C-like"/>
</dbReference>
<dbReference type="InterPro" id="IPR036249">
    <property type="entry name" value="Thioredoxin-like_sf"/>
</dbReference>
<dbReference type="GeneID" id="36598521"/>
<dbReference type="RefSeq" id="XP_024750233.1">
    <property type="nucleotide sequence ID" value="XM_024890403.1"/>
</dbReference>
<dbReference type="Pfam" id="PF13410">
    <property type="entry name" value="GST_C_2"/>
    <property type="match status" value="1"/>
</dbReference>
<proteinExistence type="inferred from homology"/>
<evidence type="ECO:0000313" key="5">
    <source>
        <dbReference type="Proteomes" id="UP000241546"/>
    </source>
</evidence>
<keyword evidence="4" id="KW-0808">Transferase</keyword>
<dbReference type="PROSITE" id="PS50405">
    <property type="entry name" value="GST_CTER"/>
    <property type="match status" value="1"/>
</dbReference>
<evidence type="ECO:0000259" key="3">
    <source>
        <dbReference type="PROSITE" id="PS50405"/>
    </source>
</evidence>